<evidence type="ECO:0000313" key="1">
    <source>
        <dbReference type="EMBL" id="GAG87651.1"/>
    </source>
</evidence>
<organism evidence="1">
    <name type="scientific">marine sediment metagenome</name>
    <dbReference type="NCBI Taxonomy" id="412755"/>
    <lineage>
        <taxon>unclassified sequences</taxon>
        <taxon>metagenomes</taxon>
        <taxon>ecological metagenomes</taxon>
    </lineage>
</organism>
<sequence>MKFTDKKTALRSHQEFKWDVIAKLPQKDFEIDIDIKKWVRDLRR</sequence>
<dbReference type="EMBL" id="BART01010305">
    <property type="protein sequence ID" value="GAG87651.1"/>
    <property type="molecule type" value="Genomic_DNA"/>
</dbReference>
<dbReference type="AlphaFoldDB" id="X1CTV2"/>
<gene>
    <name evidence="1" type="ORF">S01H4_22469</name>
</gene>
<name>X1CTV2_9ZZZZ</name>
<protein>
    <submittedName>
        <fullName evidence="1">Uncharacterized protein</fullName>
    </submittedName>
</protein>
<proteinExistence type="predicted"/>
<reference evidence="1" key="1">
    <citation type="journal article" date="2014" name="Front. Microbiol.">
        <title>High frequency of phylogenetically diverse reductive dehalogenase-homologous genes in deep subseafloor sedimentary metagenomes.</title>
        <authorList>
            <person name="Kawai M."/>
            <person name="Futagami T."/>
            <person name="Toyoda A."/>
            <person name="Takaki Y."/>
            <person name="Nishi S."/>
            <person name="Hori S."/>
            <person name="Arai W."/>
            <person name="Tsubouchi T."/>
            <person name="Morono Y."/>
            <person name="Uchiyama I."/>
            <person name="Ito T."/>
            <person name="Fujiyama A."/>
            <person name="Inagaki F."/>
            <person name="Takami H."/>
        </authorList>
    </citation>
    <scope>NUCLEOTIDE SEQUENCE</scope>
    <source>
        <strain evidence="1">Expedition CK06-06</strain>
    </source>
</reference>
<comment type="caution">
    <text evidence="1">The sequence shown here is derived from an EMBL/GenBank/DDBJ whole genome shotgun (WGS) entry which is preliminary data.</text>
</comment>
<accession>X1CTV2</accession>